<dbReference type="Proteomes" id="UP000319296">
    <property type="component" value="Unassembled WGS sequence"/>
</dbReference>
<comment type="caution">
    <text evidence="1">The sequence shown here is derived from an EMBL/GenBank/DDBJ whole genome shotgun (WGS) entry which is preliminary data.</text>
</comment>
<dbReference type="AlphaFoldDB" id="A0A519BLZ6"/>
<dbReference type="InterPro" id="IPR016155">
    <property type="entry name" value="Mopterin_synth/thiamin_S_b"/>
</dbReference>
<accession>A0A519BLZ6</accession>
<dbReference type="SUPFAM" id="SSF54285">
    <property type="entry name" value="MoaD/ThiS"/>
    <property type="match status" value="1"/>
</dbReference>
<dbReference type="InterPro" id="IPR012675">
    <property type="entry name" value="Beta-grasp_dom_sf"/>
</dbReference>
<dbReference type="CDD" id="cd00565">
    <property type="entry name" value="Ubl_ThiS"/>
    <property type="match status" value="1"/>
</dbReference>
<evidence type="ECO:0000313" key="1">
    <source>
        <dbReference type="EMBL" id="RZD18297.1"/>
    </source>
</evidence>
<organism evidence="1 2">
    <name type="scientific">Candidatus Acididesulfobacter diazotrophicus</name>
    <dbReference type="NCBI Taxonomy" id="2597226"/>
    <lineage>
        <taxon>Bacteria</taxon>
        <taxon>Deltaproteobacteria</taxon>
        <taxon>Candidatus Acidulodesulfobacterales</taxon>
        <taxon>Candidatus Acididesulfobacter</taxon>
    </lineage>
</organism>
<dbReference type="InterPro" id="IPR010035">
    <property type="entry name" value="Thi_S"/>
</dbReference>
<dbReference type="InterPro" id="IPR003749">
    <property type="entry name" value="ThiS/MoaD-like"/>
</dbReference>
<protein>
    <submittedName>
        <fullName evidence="1">Sulfur carrier protein ThiS</fullName>
    </submittedName>
</protein>
<reference evidence="1 2" key="1">
    <citation type="journal article" date="2019" name="ISME J.">
        <title>Insights into ecological role of a new deltaproteobacterial order Candidatus Acidulodesulfobacterales by metagenomics and metatranscriptomics.</title>
        <authorList>
            <person name="Tan S."/>
            <person name="Liu J."/>
            <person name="Fang Y."/>
            <person name="Hedlund B.P."/>
            <person name="Lian Z.H."/>
            <person name="Huang L.Y."/>
            <person name="Li J.T."/>
            <person name="Huang L.N."/>
            <person name="Li W.J."/>
            <person name="Jiang H.C."/>
            <person name="Dong H.L."/>
            <person name="Shu W.S."/>
        </authorList>
    </citation>
    <scope>NUCLEOTIDE SEQUENCE [LARGE SCALE GENOMIC DNA]</scope>
    <source>
        <strain evidence="1">AP1</strain>
    </source>
</reference>
<dbReference type="NCBIfam" id="TIGR01683">
    <property type="entry name" value="thiS"/>
    <property type="match status" value="1"/>
</dbReference>
<gene>
    <name evidence="1" type="primary">thiS</name>
    <name evidence="1" type="ORF">EVG15_06755</name>
</gene>
<dbReference type="Pfam" id="PF02597">
    <property type="entry name" value="ThiS"/>
    <property type="match status" value="1"/>
</dbReference>
<dbReference type="EMBL" id="SGBB01000011">
    <property type="protein sequence ID" value="RZD18297.1"/>
    <property type="molecule type" value="Genomic_DNA"/>
</dbReference>
<proteinExistence type="predicted"/>
<dbReference type="PANTHER" id="PTHR34472">
    <property type="entry name" value="SULFUR CARRIER PROTEIN THIS"/>
    <property type="match status" value="1"/>
</dbReference>
<dbReference type="PANTHER" id="PTHR34472:SF1">
    <property type="entry name" value="SULFUR CARRIER PROTEIN THIS"/>
    <property type="match status" value="1"/>
</dbReference>
<sequence>MIIYVNDKEFNFNENLTLLQLVETLNLNVKSTAAAVNKEIIPKAKYSEFILKDKDRLDLVTIAPGG</sequence>
<name>A0A519BLZ6_9DELT</name>
<evidence type="ECO:0000313" key="2">
    <source>
        <dbReference type="Proteomes" id="UP000319296"/>
    </source>
</evidence>
<dbReference type="Gene3D" id="3.10.20.30">
    <property type="match status" value="1"/>
</dbReference>